<dbReference type="InterPro" id="IPR014756">
    <property type="entry name" value="Ig_E-set"/>
</dbReference>
<dbReference type="Pfam" id="PF00041">
    <property type="entry name" value="fn3"/>
    <property type="match status" value="1"/>
</dbReference>
<keyword evidence="4" id="KW-0732">Signal</keyword>
<sequence length="1226" mass="126328">MRRCRRKGGRLSMKGKRIWSGLLALVFCLGLLPATALAAGNFTVTKLDGETVAGSENAENYTKEYTVTEDVTVAGRTRNERLIVKEEATITLNNANMSLNECKGSPIEIAEGASATLILEGENTLSAFADGPGILVNQGATVTIQSQSDDNTDRLTVSGAKAGTYVSAEMGGGGGSITTDGYAGIGGPNFDEATNYTGAINIESGTITATGYSYGAGIGGGNFSSGGTINISGGVVTALSGGTDPDGWVGVPADTKMGAGIGGSQGCGSGDINISGGIVKAYGGYGCPGIGGAPCDVTISGNAEVTGYGGDLAAGIGGYDKDKGESNEVTISDTATVTACGGKGAAGLGEGSGDSAAQFTLTIASGANVTAYSDGAKAAMTGTPTPTPGSAPVVNMKFDPDLTIPSQVGDISLTLTGTEASNTKTLTVPKGYRAAAATLPAGIYNANATIGQEIPLLGLEGAPIESSPDYAKVVLVSIPQVPSAPQDLEAVSGDGEVTLTWRAPEKAGTGPVTGYTVCWSTTKPTGENPTSGDTLETKADVTTATVTNLTNGTTYYFWVVANNHAGTGAASETAAAIPLAPGGAVQVDSADGLKAALENDAVTDIEVVGSFAYDDSIPQEKNITIKSSMTLTLQYSSGFYTPYGATVCNSNIRVEQGGTIAFMDTCWWSFSSPSLHSYLLMNGAFTLEEGASAIAKNDGDSRNTKPGYILFRGDFTNNGSFVNEATTGTKVYLNYGTAPGVFTDNQTTGFSPKYNLCISTPSSIESPKSNDDLANLAIPLTGIEGGAYVGGQLKAVVDGFGSVEQGGPFSVIWNDTGAATNEPYTVQETDKGQQVTAALDGNGELGQDYGYFLVSETENGPMAYQIFKFSTTSVSEQIADFAVKLDVNGGDTLEESVLIPNAEGKLSVLPTPTRSNHTFDGWFTAATGGEKVTTDTVFTQDTTIYAHWTAVSSGGSSRPTYPPTVTDTAGGDTSVAPARPHKGDTVTITPKPDQGNEVDSVTVTDRNGDPVKVTDKGDGTYTFTQPTGKVTISVTFRDKEIPGLPFVDVAPDAWYFDAVRYAYENSLMVGTSPNAFSPNGMTTRAQIVTILWRLVDSPAGEAPVDFADVDPAAWYGEAVRWAAGQGIVGGYGNGNFGPNDPVTREQLAAILYRFAQHMGYDTEGQADLSGFTDLAQVSTYAREAMAWCVDAGLLSGTSPTTLSPRGQATRAQTAAVLMRLCQGYGM</sequence>
<dbReference type="InterPro" id="IPR003961">
    <property type="entry name" value="FN3_dom"/>
</dbReference>
<name>A0A3E2B4W0_9FIRM</name>
<dbReference type="SUPFAM" id="SSF81296">
    <property type="entry name" value="E set domains"/>
    <property type="match status" value="1"/>
</dbReference>
<dbReference type="OrthoDB" id="1852644at2"/>
<feature type="domain" description="SLH" evidence="6">
    <location>
        <begin position="1042"/>
        <end position="1101"/>
    </location>
</feature>
<dbReference type="PANTHER" id="PTHR43308">
    <property type="entry name" value="OUTER MEMBRANE PROTEIN ALPHA-RELATED"/>
    <property type="match status" value="1"/>
</dbReference>
<feature type="domain" description="Fibronectin type-III" evidence="5">
    <location>
        <begin position="481"/>
        <end position="582"/>
    </location>
</feature>
<evidence type="ECO:0000256" key="1">
    <source>
        <dbReference type="ARBA" id="ARBA00004196"/>
    </source>
</evidence>
<evidence type="ECO:0000256" key="2">
    <source>
        <dbReference type="ARBA" id="ARBA00022737"/>
    </source>
</evidence>
<dbReference type="InterPro" id="IPR042229">
    <property type="entry name" value="Listeria/Bacterioides_rpt_sf"/>
</dbReference>
<dbReference type="CDD" id="cd00063">
    <property type="entry name" value="FN3"/>
    <property type="match status" value="1"/>
</dbReference>
<feature type="compositionally biased region" description="Basic and acidic residues" evidence="3">
    <location>
        <begin position="1006"/>
        <end position="1018"/>
    </location>
</feature>
<dbReference type="Gene3D" id="2.60.40.4270">
    <property type="entry name" value="Listeria-Bacteroides repeat domain"/>
    <property type="match status" value="1"/>
</dbReference>
<dbReference type="Pfam" id="PF00395">
    <property type="entry name" value="SLH"/>
    <property type="match status" value="3"/>
</dbReference>
<dbReference type="InterPro" id="IPR001119">
    <property type="entry name" value="SLH_dom"/>
</dbReference>
<evidence type="ECO:0000259" key="5">
    <source>
        <dbReference type="PROSITE" id="PS50853"/>
    </source>
</evidence>
<dbReference type="EMBL" id="QQRQ01000005">
    <property type="protein sequence ID" value="RFT07037.1"/>
    <property type="molecule type" value="Genomic_DNA"/>
</dbReference>
<dbReference type="InterPro" id="IPR013378">
    <property type="entry name" value="InlB-like_B-rpt"/>
</dbReference>
<evidence type="ECO:0000256" key="4">
    <source>
        <dbReference type="SAM" id="SignalP"/>
    </source>
</evidence>
<dbReference type="InterPro" id="IPR013783">
    <property type="entry name" value="Ig-like_fold"/>
</dbReference>
<keyword evidence="2" id="KW-0677">Repeat</keyword>
<evidence type="ECO:0000313" key="7">
    <source>
        <dbReference type="EMBL" id="RFT07037.1"/>
    </source>
</evidence>
<dbReference type="NCBIfam" id="TIGR02543">
    <property type="entry name" value="List_Bact_rpt"/>
    <property type="match status" value="1"/>
</dbReference>
<comment type="caution">
    <text evidence="7">The sequence shown here is derived from an EMBL/GenBank/DDBJ whole genome shotgun (WGS) entry which is preliminary data.</text>
</comment>
<dbReference type="AlphaFoldDB" id="A0A3E2B4W0"/>
<evidence type="ECO:0000256" key="3">
    <source>
        <dbReference type="SAM" id="MobiDB-lite"/>
    </source>
</evidence>
<evidence type="ECO:0008006" key="9">
    <source>
        <dbReference type="Google" id="ProtNLM"/>
    </source>
</evidence>
<feature type="region of interest" description="Disordered" evidence="3">
    <location>
        <begin position="968"/>
        <end position="1019"/>
    </location>
</feature>
<dbReference type="InterPro" id="IPR051465">
    <property type="entry name" value="Cell_Envelope_Struct_Comp"/>
</dbReference>
<dbReference type="SMART" id="SM00060">
    <property type="entry name" value="FN3"/>
    <property type="match status" value="1"/>
</dbReference>
<dbReference type="Gene3D" id="2.60.40.10">
    <property type="entry name" value="Immunoglobulins"/>
    <property type="match status" value="2"/>
</dbReference>
<dbReference type="InterPro" id="IPR036116">
    <property type="entry name" value="FN3_sf"/>
</dbReference>
<comment type="subcellular location">
    <subcellularLocation>
        <location evidence="1">Cell envelope</location>
    </subcellularLocation>
</comment>
<dbReference type="GO" id="GO:0030313">
    <property type="term" value="C:cell envelope"/>
    <property type="evidence" value="ECO:0007669"/>
    <property type="project" value="UniProtKB-SubCell"/>
</dbReference>
<dbReference type="Proteomes" id="UP000260649">
    <property type="component" value="Unassembled WGS sequence"/>
</dbReference>
<feature type="domain" description="SLH" evidence="6">
    <location>
        <begin position="1102"/>
        <end position="1165"/>
    </location>
</feature>
<feature type="signal peptide" evidence="4">
    <location>
        <begin position="1"/>
        <end position="38"/>
    </location>
</feature>
<dbReference type="Pfam" id="PF09479">
    <property type="entry name" value="Flg_new"/>
    <property type="match status" value="1"/>
</dbReference>
<dbReference type="PRINTS" id="PR00014">
    <property type="entry name" value="FNTYPEIII"/>
</dbReference>
<dbReference type="PROSITE" id="PS50853">
    <property type="entry name" value="FN3"/>
    <property type="match status" value="1"/>
</dbReference>
<dbReference type="SUPFAM" id="SSF49265">
    <property type="entry name" value="Fibronectin type III"/>
    <property type="match status" value="1"/>
</dbReference>
<evidence type="ECO:0000259" key="6">
    <source>
        <dbReference type="PROSITE" id="PS51272"/>
    </source>
</evidence>
<accession>A0A3E2B4W0</accession>
<organism evidence="7 8">
    <name type="scientific">Evtepia gabavorous</name>
    <dbReference type="NCBI Taxonomy" id="2211183"/>
    <lineage>
        <taxon>Bacteria</taxon>
        <taxon>Bacillati</taxon>
        <taxon>Bacillota</taxon>
        <taxon>Clostridia</taxon>
        <taxon>Eubacteriales</taxon>
        <taxon>Evtepia</taxon>
    </lineage>
</organism>
<keyword evidence="8" id="KW-1185">Reference proteome</keyword>
<evidence type="ECO:0000313" key="8">
    <source>
        <dbReference type="Proteomes" id="UP000260649"/>
    </source>
</evidence>
<protein>
    <recommendedName>
        <fullName evidence="9">S-layer homology domain-containing protein</fullName>
    </recommendedName>
</protein>
<proteinExistence type="predicted"/>
<feature type="chain" id="PRO_5017654641" description="S-layer homology domain-containing protein" evidence="4">
    <location>
        <begin position="39"/>
        <end position="1226"/>
    </location>
</feature>
<dbReference type="PROSITE" id="PS51272">
    <property type="entry name" value="SLH"/>
    <property type="match status" value="3"/>
</dbReference>
<feature type="domain" description="SLH" evidence="6">
    <location>
        <begin position="1168"/>
        <end position="1226"/>
    </location>
</feature>
<gene>
    <name evidence="7" type="ORF">DV520_04925</name>
</gene>
<reference evidence="7 8" key="1">
    <citation type="submission" date="2018-07" db="EMBL/GenBank/DDBJ databases">
        <title>GABA Modulating Bacteria of the Human Gut Microbiota.</title>
        <authorList>
            <person name="Strandwitz P."/>
            <person name="Kim K.H."/>
            <person name="Terekhova D."/>
            <person name="Liu J.K."/>
            <person name="Sharma A."/>
            <person name="Levering J."/>
            <person name="Mcdonald D."/>
            <person name="Dietrich D."/>
            <person name="Ramadhar T.R."/>
            <person name="Lekbua A."/>
            <person name="Mroue N."/>
            <person name="Liston C."/>
            <person name="Stewart E.J."/>
            <person name="Dubin M.J."/>
            <person name="Zengler K."/>
            <person name="Knight R."/>
            <person name="Gilbert J.A."/>
            <person name="Clardy J."/>
            <person name="Lewis K."/>
        </authorList>
    </citation>
    <scope>NUCLEOTIDE SEQUENCE [LARGE SCALE GENOMIC DNA]</scope>
    <source>
        <strain evidence="7 8">KLE1738</strain>
    </source>
</reference>